<dbReference type="Pfam" id="PF00535">
    <property type="entry name" value="Glycos_transf_2"/>
    <property type="match status" value="1"/>
</dbReference>
<dbReference type="PANTHER" id="PTHR43179:SF7">
    <property type="entry name" value="RHAMNOSYLTRANSFERASE WBBL"/>
    <property type="match status" value="1"/>
</dbReference>
<sequence length="719" mass="75835">MTPVPAASVSAVNPTDETRAGGGGPRRLGVVVVNYGSSDLLRRNLAGAAALGDDVRVVVVDNRSTSEERSAVTELAAQRGWELVASPGNPGFGAATNAGIARARELGCVTFCCLNPDAVVSPEVLAELRRASLADPEALVAPRLVDSSGRTVFAGSTVGLRDGRTGSPTGTARSRGPVEEWLTGACLVISAVMVDRTGGYAEDYFLYWEDVDLSHRVQVAGGHLVVRHDLLAVHDEGGTQGERQGRAKSDLYYRYNCRNRLLFAARNLGRGDLVRWVVRTPVTSWEILLRGGRRQLLRSPRPLLAAARGSLSGLVIALLALVRPGGWTDASRSVLVAHPGAELYGSDRVLLESVEALLGAGPVTVALPGEGPLAVELRARGARVRIVAMPVLRKAALRPRGAVRLLGDALRGLLPAARLIRSAGRGGVYVSTVTVPSWVVLARLLRRRVVCHVHEAERAAPLLARRVLAVGPWLADAVVVNSRFSLGVLGEVAPGVEDRSTVVYNGIRGPVAVVPPRDELDGPVRLLFVGRLNPRKGPQVAVAALRELTDRGVDARLALLGSVFPGYEEFEAELHATVAAAGLDDRVDFLGFHADVWPVVAGADVVLIPSVLDEPFGNTAVEAVLGARPVVVSDTSGLREAAAGYGSAQAVDPQRPALWADAVERVVAQWPSFREQALEDAGAARRRHDPAAYQEVVATLVRGATGAGRAAVPPVGSTA</sequence>
<proteinExistence type="predicted"/>
<protein>
    <submittedName>
        <fullName evidence="5">GT2 family glycosyltransferase</fullName>
    </submittedName>
</protein>
<dbReference type="Gene3D" id="3.40.50.2000">
    <property type="entry name" value="Glycogen Phosphorylase B"/>
    <property type="match status" value="2"/>
</dbReference>
<dbReference type="SUPFAM" id="SSF53448">
    <property type="entry name" value="Nucleotide-diphospho-sugar transferases"/>
    <property type="match status" value="1"/>
</dbReference>
<dbReference type="GO" id="GO:0016757">
    <property type="term" value="F:glycosyltransferase activity"/>
    <property type="evidence" value="ECO:0007669"/>
    <property type="project" value="InterPro"/>
</dbReference>
<dbReference type="PANTHER" id="PTHR43179">
    <property type="entry name" value="RHAMNOSYLTRANSFERASE WBBL"/>
    <property type="match status" value="1"/>
</dbReference>
<dbReference type="InterPro" id="IPR029044">
    <property type="entry name" value="Nucleotide-diphossugar_trans"/>
</dbReference>
<feature type="domain" description="Glycosyl transferase family 1" evidence="3">
    <location>
        <begin position="522"/>
        <end position="672"/>
    </location>
</feature>
<comment type="caution">
    <text evidence="5">The sequence shown here is derived from an EMBL/GenBank/DDBJ whole genome shotgun (WGS) entry which is preliminary data.</text>
</comment>
<evidence type="ECO:0000313" key="6">
    <source>
        <dbReference type="Proteomes" id="UP000321490"/>
    </source>
</evidence>
<evidence type="ECO:0000256" key="1">
    <source>
        <dbReference type="ARBA" id="ARBA00022679"/>
    </source>
</evidence>
<organism evidence="5 6">
    <name type="scientific">Modestobacter roseus</name>
    <dbReference type="NCBI Taxonomy" id="1181884"/>
    <lineage>
        <taxon>Bacteria</taxon>
        <taxon>Bacillati</taxon>
        <taxon>Actinomycetota</taxon>
        <taxon>Actinomycetes</taxon>
        <taxon>Geodermatophilales</taxon>
        <taxon>Geodermatophilaceae</taxon>
        <taxon>Modestobacter</taxon>
    </lineage>
</organism>
<feature type="domain" description="Glycosyltransferase 2-like" evidence="4">
    <location>
        <begin position="30"/>
        <end position="151"/>
    </location>
</feature>
<keyword evidence="6" id="KW-1185">Reference proteome</keyword>
<name>A0A562IKK2_9ACTN</name>
<dbReference type="Pfam" id="PF00534">
    <property type="entry name" value="Glycos_transf_1"/>
    <property type="match status" value="1"/>
</dbReference>
<reference evidence="5 6" key="1">
    <citation type="submission" date="2019-07" db="EMBL/GenBank/DDBJ databases">
        <title>R&amp;d 2014.</title>
        <authorList>
            <person name="Klenk H.-P."/>
        </authorList>
    </citation>
    <scope>NUCLEOTIDE SEQUENCE [LARGE SCALE GENOMIC DNA]</scope>
    <source>
        <strain evidence="5 6">DSM 45764</strain>
    </source>
</reference>
<dbReference type="Proteomes" id="UP000321490">
    <property type="component" value="Unassembled WGS sequence"/>
</dbReference>
<dbReference type="InterPro" id="IPR001173">
    <property type="entry name" value="Glyco_trans_2-like"/>
</dbReference>
<dbReference type="Gene3D" id="3.90.550.10">
    <property type="entry name" value="Spore Coat Polysaccharide Biosynthesis Protein SpsA, Chain A"/>
    <property type="match status" value="1"/>
</dbReference>
<evidence type="ECO:0000256" key="2">
    <source>
        <dbReference type="SAM" id="MobiDB-lite"/>
    </source>
</evidence>
<accession>A0A562IKK2</accession>
<feature type="region of interest" description="Disordered" evidence="2">
    <location>
        <begin position="1"/>
        <end position="23"/>
    </location>
</feature>
<dbReference type="EMBL" id="VLKF01000001">
    <property type="protein sequence ID" value="TWH71539.1"/>
    <property type="molecule type" value="Genomic_DNA"/>
</dbReference>
<keyword evidence="1 5" id="KW-0808">Transferase</keyword>
<dbReference type="CDD" id="cd03801">
    <property type="entry name" value="GT4_PimA-like"/>
    <property type="match status" value="1"/>
</dbReference>
<gene>
    <name evidence="5" type="ORF">JD78_00036</name>
</gene>
<dbReference type="InterPro" id="IPR001296">
    <property type="entry name" value="Glyco_trans_1"/>
</dbReference>
<dbReference type="SUPFAM" id="SSF53756">
    <property type="entry name" value="UDP-Glycosyltransferase/glycogen phosphorylase"/>
    <property type="match status" value="1"/>
</dbReference>
<evidence type="ECO:0000259" key="4">
    <source>
        <dbReference type="Pfam" id="PF00535"/>
    </source>
</evidence>
<evidence type="ECO:0000259" key="3">
    <source>
        <dbReference type="Pfam" id="PF00534"/>
    </source>
</evidence>
<dbReference type="AlphaFoldDB" id="A0A562IKK2"/>
<evidence type="ECO:0000313" key="5">
    <source>
        <dbReference type="EMBL" id="TWH71539.1"/>
    </source>
</evidence>